<gene>
    <name evidence="9" type="ORF">KQY15_12920</name>
</gene>
<protein>
    <submittedName>
        <fullName evidence="9">MMPL family transporter</fullName>
    </submittedName>
</protein>
<dbReference type="EMBL" id="JAHRID010000006">
    <property type="protein sequence ID" value="MBV2129986.1"/>
    <property type="molecule type" value="Genomic_DNA"/>
</dbReference>
<dbReference type="RefSeq" id="WP_217669814.1">
    <property type="nucleotide sequence ID" value="NZ_JAHRID010000006.1"/>
</dbReference>
<keyword evidence="5 7" id="KW-0472">Membrane</keyword>
<feature type="transmembrane region" description="Helical" evidence="7">
    <location>
        <begin position="395"/>
        <end position="418"/>
    </location>
</feature>
<keyword evidence="6" id="KW-0175">Coiled coil</keyword>
<feature type="transmembrane region" description="Helical" evidence="7">
    <location>
        <begin position="370"/>
        <end position="389"/>
    </location>
</feature>
<dbReference type="Proteomes" id="UP000704611">
    <property type="component" value="Unassembled WGS sequence"/>
</dbReference>
<feature type="transmembrane region" description="Helical" evidence="7">
    <location>
        <begin position="702"/>
        <end position="723"/>
    </location>
</feature>
<feature type="transmembrane region" description="Helical" evidence="7">
    <location>
        <begin position="451"/>
        <end position="471"/>
    </location>
</feature>
<evidence type="ECO:0000313" key="10">
    <source>
        <dbReference type="Proteomes" id="UP000704611"/>
    </source>
</evidence>
<reference evidence="9 10" key="1">
    <citation type="submission" date="2021-06" db="EMBL/GenBank/DDBJ databases">
        <title>Rheinheimera indica sp. nov., isolated from deep-sea sediment.</title>
        <authorList>
            <person name="Wang Z."/>
            <person name="Zhang X.-Y."/>
        </authorList>
    </citation>
    <scope>NUCLEOTIDE SEQUENCE [LARGE SCALE GENOMIC DNA]</scope>
    <source>
        <strain evidence="9 10">SM2107</strain>
    </source>
</reference>
<name>A0ABS6MNS2_9GAMM</name>
<dbReference type="PROSITE" id="PS50156">
    <property type="entry name" value="SSD"/>
    <property type="match status" value="2"/>
</dbReference>
<feature type="domain" description="SSD" evidence="8">
    <location>
        <begin position="675"/>
        <end position="796"/>
    </location>
</feature>
<feature type="coiled-coil region" evidence="6">
    <location>
        <begin position="209"/>
        <end position="240"/>
    </location>
</feature>
<feature type="transmembrane region" description="Helical" evidence="7">
    <location>
        <begin position="676"/>
        <end position="696"/>
    </location>
</feature>
<feature type="transmembrane region" description="Helical" evidence="7">
    <location>
        <begin position="267"/>
        <end position="286"/>
    </location>
</feature>
<feature type="transmembrane region" description="Helical" evidence="7">
    <location>
        <begin position="21"/>
        <end position="40"/>
    </location>
</feature>
<comment type="subcellular location">
    <subcellularLocation>
        <location evidence="1">Cell membrane</location>
        <topology evidence="1">Multi-pass membrane protein</topology>
    </subcellularLocation>
</comment>
<accession>A0ABS6MNS2</accession>
<feature type="transmembrane region" description="Helical" evidence="7">
    <location>
        <begin position="651"/>
        <end position="669"/>
    </location>
</feature>
<evidence type="ECO:0000256" key="7">
    <source>
        <dbReference type="SAM" id="Phobius"/>
    </source>
</evidence>
<evidence type="ECO:0000259" key="8">
    <source>
        <dbReference type="PROSITE" id="PS50156"/>
    </source>
</evidence>
<dbReference type="InterPro" id="IPR050545">
    <property type="entry name" value="Mycobact_MmpL"/>
</dbReference>
<dbReference type="InterPro" id="IPR000731">
    <property type="entry name" value="SSD"/>
</dbReference>
<proteinExistence type="predicted"/>
<evidence type="ECO:0000256" key="4">
    <source>
        <dbReference type="ARBA" id="ARBA00022989"/>
    </source>
</evidence>
<evidence type="ECO:0000256" key="3">
    <source>
        <dbReference type="ARBA" id="ARBA00022692"/>
    </source>
</evidence>
<sequence length="817" mass="89792">MSNQNKQNGLVSWLAHSIVRLRWAIIMVFIGLIALATTFLSQFRIDASADTLLVKNNALYIESQLANQRFSPDEFILVAYQPEDGELFSEQTFADIAALSADYATLERVSSVTSMLTVPLLADASAFTAGADVASLTWQQQRYSPAQMRRLLTDHPIFTDLLLNKAQTAAGIQIVFKADPELTELDRQILSIQQHTLSRELTATEQNELAQLQQAADPLRQRLMKQRQQEIDQIEQFNRQVSERAATYVGGAYVVGQHLVDMIKSDLTSFGLAIALIIAVLLLLIYRSWRGVFFPLLSCNVSVLLTCGLFGLLDIRTTVISANFIALQLILTLAVMIHLLGAYREIAHDKPDYTQQQRVIGMLAQKISPCFYATLTTSVGFGSLIFSGIQPVVDFGFMMLIAMLITMSVSLLLFPALLSMLKARPESADFGWLASALQQAAGMVKRRPYPVILLIVVMFGALATGISRLNVENSFINYFAKDTQVHRELAFIDQQFGGSTPLDIVITLDPTQAKPDLVIAADQLNQLHLAHAAVNAFEASGSVTSLINFTTLARQLNDNKPLTEYELDTIYEMLSSKVTDQLVGAYLADSPSQVRIATRIQDTTADLNREQLMQQLHQDLQTVGLAEQDYKLTNLFVLYQDILSRLFDSQVTTLGLVYLALGIMLLAIFRSVKIALIALIPNILTTLGILGLIGWLNIPLDLMTITIAAIAMGIAVDDTIHFIHNYLQQPAGDALAATFGHTGMAIVFTSVIIAAGFAVFGFSDFLPSVYFGILTAAAMLMALLTDLTILPALLSRFVKNSGQRQRQQTAPVAGGQS</sequence>
<evidence type="ECO:0000256" key="5">
    <source>
        <dbReference type="ARBA" id="ARBA00023136"/>
    </source>
</evidence>
<dbReference type="InterPro" id="IPR004869">
    <property type="entry name" value="MMPL_dom"/>
</dbReference>
<feature type="domain" description="SSD" evidence="8">
    <location>
        <begin position="296"/>
        <end position="420"/>
    </location>
</feature>
<keyword evidence="10" id="KW-1185">Reference proteome</keyword>
<dbReference type="Pfam" id="PF03176">
    <property type="entry name" value="MMPL"/>
    <property type="match status" value="2"/>
</dbReference>
<feature type="transmembrane region" description="Helical" evidence="7">
    <location>
        <begin position="769"/>
        <end position="794"/>
    </location>
</feature>
<feature type="transmembrane region" description="Helical" evidence="7">
    <location>
        <begin position="735"/>
        <end position="763"/>
    </location>
</feature>
<dbReference type="PANTHER" id="PTHR33406:SF12">
    <property type="entry name" value="BLR2997 PROTEIN"/>
    <property type="match status" value="1"/>
</dbReference>
<comment type="caution">
    <text evidence="9">The sequence shown here is derived from an EMBL/GenBank/DDBJ whole genome shotgun (WGS) entry which is preliminary data.</text>
</comment>
<organism evidence="9 10">
    <name type="scientific">Arsukibacterium indicum</name>
    <dbReference type="NCBI Taxonomy" id="2848612"/>
    <lineage>
        <taxon>Bacteria</taxon>
        <taxon>Pseudomonadati</taxon>
        <taxon>Pseudomonadota</taxon>
        <taxon>Gammaproteobacteria</taxon>
        <taxon>Chromatiales</taxon>
        <taxon>Chromatiaceae</taxon>
        <taxon>Arsukibacterium</taxon>
    </lineage>
</organism>
<keyword evidence="4 7" id="KW-1133">Transmembrane helix</keyword>
<dbReference type="PANTHER" id="PTHR33406">
    <property type="entry name" value="MEMBRANE PROTEIN MJ1562-RELATED"/>
    <property type="match status" value="1"/>
</dbReference>
<feature type="transmembrane region" description="Helical" evidence="7">
    <location>
        <begin position="293"/>
        <end position="313"/>
    </location>
</feature>
<keyword evidence="2" id="KW-1003">Cell membrane</keyword>
<evidence type="ECO:0000256" key="1">
    <source>
        <dbReference type="ARBA" id="ARBA00004651"/>
    </source>
</evidence>
<evidence type="ECO:0000256" key="6">
    <source>
        <dbReference type="SAM" id="Coils"/>
    </source>
</evidence>
<feature type="transmembrane region" description="Helical" evidence="7">
    <location>
        <begin position="319"/>
        <end position="340"/>
    </location>
</feature>
<keyword evidence="3 7" id="KW-0812">Transmembrane</keyword>
<evidence type="ECO:0000256" key="2">
    <source>
        <dbReference type="ARBA" id="ARBA00022475"/>
    </source>
</evidence>
<evidence type="ECO:0000313" key="9">
    <source>
        <dbReference type="EMBL" id="MBV2129986.1"/>
    </source>
</evidence>